<dbReference type="PROSITE" id="PS51257">
    <property type="entry name" value="PROKAR_LIPOPROTEIN"/>
    <property type="match status" value="1"/>
</dbReference>
<evidence type="ECO:0000256" key="5">
    <source>
        <dbReference type="RuleBase" id="RU361140"/>
    </source>
</evidence>
<evidence type="ECO:0000313" key="8">
    <source>
        <dbReference type="EMBL" id="MEZ0494352.1"/>
    </source>
</evidence>
<feature type="signal peptide" evidence="6">
    <location>
        <begin position="1"/>
        <end position="16"/>
    </location>
</feature>
<gene>
    <name evidence="8" type="primary">bla</name>
    <name evidence="8" type="ORF">AB2L28_19115</name>
</gene>
<dbReference type="SUPFAM" id="SSF56601">
    <property type="entry name" value="beta-lactamase/transpeptidase-like"/>
    <property type="match status" value="1"/>
</dbReference>
<keyword evidence="3 5" id="KW-0378">Hydrolase</keyword>
<comment type="catalytic activity">
    <reaction evidence="5">
        <text>a beta-lactam + H2O = a substituted beta-amino acid</text>
        <dbReference type="Rhea" id="RHEA:20401"/>
        <dbReference type="ChEBI" id="CHEBI:15377"/>
        <dbReference type="ChEBI" id="CHEBI:35627"/>
        <dbReference type="ChEBI" id="CHEBI:140347"/>
        <dbReference type="EC" id="3.5.2.6"/>
    </reaction>
</comment>
<dbReference type="GO" id="GO:0008800">
    <property type="term" value="F:beta-lactamase activity"/>
    <property type="evidence" value="ECO:0007669"/>
    <property type="project" value="UniProtKB-EC"/>
</dbReference>
<dbReference type="Pfam" id="PF13354">
    <property type="entry name" value="Beta-lactamase2"/>
    <property type="match status" value="1"/>
</dbReference>
<evidence type="ECO:0000256" key="1">
    <source>
        <dbReference type="ARBA" id="ARBA00009009"/>
    </source>
</evidence>
<feature type="domain" description="Beta-lactamase class A catalytic" evidence="7">
    <location>
        <begin position="62"/>
        <end position="274"/>
    </location>
</feature>
<reference evidence="8 9" key="1">
    <citation type="submission" date="2024-07" db="EMBL/GenBank/DDBJ databases">
        <authorList>
            <person name="Thanompreechachai J."/>
            <person name="Duangmal K."/>
        </authorList>
    </citation>
    <scope>NUCLEOTIDE SEQUENCE [LARGE SCALE GENOMIC DNA]</scope>
    <source>
        <strain evidence="8 9">TBRC 1896</strain>
    </source>
</reference>
<dbReference type="Proteomes" id="UP001566476">
    <property type="component" value="Unassembled WGS sequence"/>
</dbReference>
<sequence length="301" mass="30736">MRTASTAALLSLPVSAALLLTGCAAPAPPAPATSTTSSAAATSTAPSPDFDALERQFGARLGVFAVDTGSGRTVAHRADERFAFASTYKALAAAAVLDSGADLTTQVPVTELVTYSPVTEQHVGGTMTLGDVAEAAVTVSDNTAGNLLLDQLGGPAGFEGDLRELGDTVTESEREEPELNRWAPGEVADTSSPRAFAGSLRAYAVGGALDPGDRDVFTGWLRGNTTGDEQIRAGVPAGWVVGDKTGHAGRYGNQNDVGVVWPSGGRAPWVVVVFSDRPGLDDESDPALVARATGLVVDALS</sequence>
<dbReference type="PANTHER" id="PTHR35333">
    <property type="entry name" value="BETA-LACTAMASE"/>
    <property type="match status" value="1"/>
</dbReference>
<evidence type="ECO:0000259" key="7">
    <source>
        <dbReference type="Pfam" id="PF13354"/>
    </source>
</evidence>
<evidence type="ECO:0000256" key="2">
    <source>
        <dbReference type="ARBA" id="ARBA00012865"/>
    </source>
</evidence>
<dbReference type="EC" id="3.5.2.6" evidence="2 5"/>
<dbReference type="InterPro" id="IPR045155">
    <property type="entry name" value="Beta-lactam_cat"/>
</dbReference>
<dbReference type="PRINTS" id="PR00118">
    <property type="entry name" value="BLACTAMASEA"/>
</dbReference>
<keyword evidence="4 5" id="KW-0046">Antibiotic resistance</keyword>
<protein>
    <recommendedName>
        <fullName evidence="2 5">Beta-lactamase</fullName>
        <ecNumber evidence="2 5">3.5.2.6</ecNumber>
    </recommendedName>
</protein>
<name>A0ABV4IAW3_9ACTN</name>
<comment type="similarity">
    <text evidence="1 5">Belongs to the class-A beta-lactamase family.</text>
</comment>
<dbReference type="NCBIfam" id="NF033103">
    <property type="entry name" value="bla_class_A"/>
    <property type="match status" value="1"/>
</dbReference>
<dbReference type="InterPro" id="IPR012338">
    <property type="entry name" value="Beta-lactam/transpept-like"/>
</dbReference>
<dbReference type="RefSeq" id="WP_370720580.1">
    <property type="nucleotide sequence ID" value="NZ_JBGGTQ010000010.1"/>
</dbReference>
<accession>A0ABV4IAW3</accession>
<evidence type="ECO:0000313" key="9">
    <source>
        <dbReference type="Proteomes" id="UP001566476"/>
    </source>
</evidence>
<dbReference type="InterPro" id="IPR023650">
    <property type="entry name" value="Beta-lactam_class-A_AS"/>
</dbReference>
<evidence type="ECO:0000256" key="4">
    <source>
        <dbReference type="ARBA" id="ARBA00023251"/>
    </source>
</evidence>
<keyword evidence="6" id="KW-0732">Signal</keyword>
<evidence type="ECO:0000256" key="6">
    <source>
        <dbReference type="SAM" id="SignalP"/>
    </source>
</evidence>
<evidence type="ECO:0000256" key="3">
    <source>
        <dbReference type="ARBA" id="ARBA00022801"/>
    </source>
</evidence>
<dbReference type="EMBL" id="JBGGTQ010000010">
    <property type="protein sequence ID" value="MEZ0494352.1"/>
    <property type="molecule type" value="Genomic_DNA"/>
</dbReference>
<proteinExistence type="inferred from homology"/>
<comment type="caution">
    <text evidence="8">The sequence shown here is derived from an EMBL/GenBank/DDBJ whole genome shotgun (WGS) entry which is preliminary data.</text>
</comment>
<dbReference type="PANTHER" id="PTHR35333:SF3">
    <property type="entry name" value="BETA-LACTAMASE-TYPE TRANSPEPTIDASE FOLD CONTAINING PROTEIN"/>
    <property type="match status" value="1"/>
</dbReference>
<keyword evidence="9" id="KW-1185">Reference proteome</keyword>
<dbReference type="PROSITE" id="PS00146">
    <property type="entry name" value="BETA_LACTAMASE_A"/>
    <property type="match status" value="1"/>
</dbReference>
<dbReference type="InterPro" id="IPR000871">
    <property type="entry name" value="Beta-lactam_class-A"/>
</dbReference>
<feature type="chain" id="PRO_5046475891" description="Beta-lactamase" evidence="6">
    <location>
        <begin position="17"/>
        <end position="301"/>
    </location>
</feature>
<organism evidence="8 9">
    <name type="scientific">Kineococcus mangrovi</name>
    <dbReference type="NCBI Taxonomy" id="1660183"/>
    <lineage>
        <taxon>Bacteria</taxon>
        <taxon>Bacillati</taxon>
        <taxon>Actinomycetota</taxon>
        <taxon>Actinomycetes</taxon>
        <taxon>Kineosporiales</taxon>
        <taxon>Kineosporiaceae</taxon>
        <taxon>Kineococcus</taxon>
    </lineage>
</organism>
<dbReference type="Gene3D" id="3.40.710.10">
    <property type="entry name" value="DD-peptidase/beta-lactamase superfamily"/>
    <property type="match status" value="1"/>
</dbReference>